<dbReference type="EMBL" id="CAMXCT020002662">
    <property type="protein sequence ID" value="CAL1153006.1"/>
    <property type="molecule type" value="Genomic_DNA"/>
</dbReference>
<accession>A0A9P1CYE0</accession>
<proteinExistence type="predicted"/>
<dbReference type="AlphaFoldDB" id="A0A9P1CYE0"/>
<evidence type="ECO:0000313" key="1">
    <source>
        <dbReference type="EMBL" id="CAI3999631.1"/>
    </source>
</evidence>
<reference evidence="2 3" key="2">
    <citation type="submission" date="2024-05" db="EMBL/GenBank/DDBJ databases">
        <authorList>
            <person name="Chen Y."/>
            <person name="Shah S."/>
            <person name="Dougan E. K."/>
            <person name="Thang M."/>
            <person name="Chan C."/>
        </authorList>
    </citation>
    <scope>NUCLEOTIDE SEQUENCE [LARGE SCALE GENOMIC DNA]</scope>
</reference>
<keyword evidence="3" id="KW-1185">Reference proteome</keyword>
<name>A0A9P1CYE0_9DINO</name>
<dbReference type="Proteomes" id="UP001152797">
    <property type="component" value="Unassembled WGS sequence"/>
</dbReference>
<reference evidence="1" key="1">
    <citation type="submission" date="2022-10" db="EMBL/GenBank/DDBJ databases">
        <authorList>
            <person name="Chen Y."/>
            <person name="Dougan E. K."/>
            <person name="Chan C."/>
            <person name="Rhodes N."/>
            <person name="Thang M."/>
        </authorList>
    </citation>
    <scope>NUCLEOTIDE SEQUENCE</scope>
</reference>
<gene>
    <name evidence="1" type="ORF">C1SCF055_LOCUS25815</name>
</gene>
<sequence>MIKATSNLQTVIGLNVAESEYYALVHGASHGLGLQAFLKDLGLVVGLVVESDSSSAKAFASRVGLGKQRHVQTRFLWLQQAVQSERVVIKKIGTANNPSDILTKSSTAAVIEKHTKAMGLLLLQERRAKMRPRIGQMKETLQDWSYK</sequence>
<organism evidence="1">
    <name type="scientific">Cladocopium goreaui</name>
    <dbReference type="NCBI Taxonomy" id="2562237"/>
    <lineage>
        <taxon>Eukaryota</taxon>
        <taxon>Sar</taxon>
        <taxon>Alveolata</taxon>
        <taxon>Dinophyceae</taxon>
        <taxon>Suessiales</taxon>
        <taxon>Symbiodiniaceae</taxon>
        <taxon>Cladocopium</taxon>
    </lineage>
</organism>
<comment type="caution">
    <text evidence="1">The sequence shown here is derived from an EMBL/GenBank/DDBJ whole genome shotgun (WGS) entry which is preliminary data.</text>
</comment>
<dbReference type="OrthoDB" id="441066at2759"/>
<dbReference type="EMBL" id="CAMXCT010002662">
    <property type="protein sequence ID" value="CAI3999631.1"/>
    <property type="molecule type" value="Genomic_DNA"/>
</dbReference>
<protein>
    <submittedName>
        <fullName evidence="2">Retrovirus-related Pol polyprotein from transposon TNT 1-94</fullName>
    </submittedName>
</protein>
<dbReference type="CDD" id="cd09272">
    <property type="entry name" value="RNase_HI_RT_Ty1"/>
    <property type="match status" value="1"/>
</dbReference>
<evidence type="ECO:0000313" key="3">
    <source>
        <dbReference type="Proteomes" id="UP001152797"/>
    </source>
</evidence>
<evidence type="ECO:0000313" key="2">
    <source>
        <dbReference type="EMBL" id="CAL4786943.1"/>
    </source>
</evidence>
<dbReference type="EMBL" id="CAMXCT030002662">
    <property type="protein sequence ID" value="CAL4786943.1"/>
    <property type="molecule type" value="Genomic_DNA"/>
</dbReference>